<accession>A0A2T7UUP1</accession>
<gene>
    <name evidence="7" type="ORF">DDE23_04765</name>
</gene>
<dbReference type="CDD" id="cd04730">
    <property type="entry name" value="NPD_like"/>
    <property type="match status" value="1"/>
</dbReference>
<comment type="similarity">
    <text evidence="1">Belongs to the nitronate monooxygenase family. NMO class I subfamily.</text>
</comment>
<protein>
    <submittedName>
        <fullName evidence="7">Nitronate monooxygenase</fullName>
    </submittedName>
</protein>
<dbReference type="InterPro" id="IPR013785">
    <property type="entry name" value="Aldolase_TIM"/>
</dbReference>
<evidence type="ECO:0000256" key="6">
    <source>
        <dbReference type="SAM" id="MobiDB-lite"/>
    </source>
</evidence>
<proteinExistence type="inferred from homology"/>
<dbReference type="SUPFAM" id="SSF51412">
    <property type="entry name" value="Inosine monophosphate dehydrogenase (IMPDH)"/>
    <property type="match status" value="1"/>
</dbReference>
<sequence length="311" mass="32148">MRMPDTLRLPVFAAPMFLVSGPDLVIAACKAGIVGAFPTPNCRSIEQLDEWMTRIRAEVGTRPWCANLVTHSSNARLPQDLALVAKHQPPFVVTALGSPKPAIETVHAYGGTVIADVTSVALAKKAIAAGADGLACICAGAGGHTGTLSPFAFISAVRAFFDGPLIVGGGISDGAGIAGAIAAGADYVYMGTSFIAAEESLAPAAYKDMLAAAQIEDLLVSAGITGTPASWLKPSLRDNGMDPDNMPDAPGRAYDSSQSFKGKRWADVWSAGQGVGAVKGTEPAAVIVERLAREYDAAQARLAARRERSLA</sequence>
<dbReference type="EMBL" id="QDDR01000002">
    <property type="protein sequence ID" value="PVE48384.1"/>
    <property type="molecule type" value="Genomic_DNA"/>
</dbReference>
<evidence type="ECO:0000256" key="5">
    <source>
        <dbReference type="ARBA" id="ARBA00023033"/>
    </source>
</evidence>
<name>A0A2T7UUP1_9RHOB</name>
<keyword evidence="3" id="KW-0288">FMN</keyword>
<dbReference type="PANTHER" id="PTHR42747:SF4">
    <property type="entry name" value="BLR1330 PROTEIN"/>
    <property type="match status" value="1"/>
</dbReference>
<dbReference type="Pfam" id="PF03060">
    <property type="entry name" value="NMO"/>
    <property type="match status" value="1"/>
</dbReference>
<feature type="region of interest" description="Disordered" evidence="6">
    <location>
        <begin position="234"/>
        <end position="255"/>
    </location>
</feature>
<keyword evidence="2" id="KW-0285">Flavoprotein</keyword>
<evidence type="ECO:0000256" key="4">
    <source>
        <dbReference type="ARBA" id="ARBA00023002"/>
    </source>
</evidence>
<dbReference type="Proteomes" id="UP000244810">
    <property type="component" value="Unassembled WGS sequence"/>
</dbReference>
<keyword evidence="8" id="KW-1185">Reference proteome</keyword>
<evidence type="ECO:0000313" key="8">
    <source>
        <dbReference type="Proteomes" id="UP000244810"/>
    </source>
</evidence>
<dbReference type="PANTHER" id="PTHR42747">
    <property type="entry name" value="NITRONATE MONOOXYGENASE-RELATED"/>
    <property type="match status" value="1"/>
</dbReference>
<evidence type="ECO:0000256" key="2">
    <source>
        <dbReference type="ARBA" id="ARBA00022630"/>
    </source>
</evidence>
<organism evidence="7 8">
    <name type="scientific">Pararhodobacter aggregans</name>
    <dbReference type="NCBI Taxonomy" id="404875"/>
    <lineage>
        <taxon>Bacteria</taxon>
        <taxon>Pseudomonadati</taxon>
        <taxon>Pseudomonadota</taxon>
        <taxon>Alphaproteobacteria</taxon>
        <taxon>Rhodobacterales</taxon>
        <taxon>Paracoccaceae</taxon>
        <taxon>Pararhodobacter</taxon>
    </lineage>
</organism>
<dbReference type="InterPro" id="IPR004136">
    <property type="entry name" value="NMO"/>
</dbReference>
<keyword evidence="5 7" id="KW-0503">Monooxygenase</keyword>
<dbReference type="AlphaFoldDB" id="A0A2T7UUP1"/>
<comment type="caution">
    <text evidence="7">The sequence shown here is derived from an EMBL/GenBank/DDBJ whole genome shotgun (WGS) entry which is preliminary data.</text>
</comment>
<reference evidence="7 8" key="1">
    <citation type="journal article" date="2011" name="Syst. Appl. Microbiol.">
        <title>Defluviimonas denitrificans gen. nov., sp. nov., and Pararhodobacter aggregans gen. nov., sp. nov., non-phototrophic Rhodobacteraceae from the biofilter of a marine aquaculture.</title>
        <authorList>
            <person name="Foesel B.U."/>
            <person name="Drake H.L."/>
            <person name="Schramm A."/>
        </authorList>
    </citation>
    <scope>NUCLEOTIDE SEQUENCE [LARGE SCALE GENOMIC DNA]</scope>
    <source>
        <strain evidence="7 8">D1-19</strain>
    </source>
</reference>
<dbReference type="Gene3D" id="3.20.20.70">
    <property type="entry name" value="Aldolase class I"/>
    <property type="match status" value="1"/>
</dbReference>
<evidence type="ECO:0000256" key="1">
    <source>
        <dbReference type="ARBA" id="ARBA00009881"/>
    </source>
</evidence>
<dbReference type="GO" id="GO:0018580">
    <property type="term" value="F:nitronate monooxygenase activity"/>
    <property type="evidence" value="ECO:0007669"/>
    <property type="project" value="InterPro"/>
</dbReference>
<keyword evidence="4" id="KW-0560">Oxidoreductase</keyword>
<dbReference type="OrthoDB" id="9778912at2"/>
<evidence type="ECO:0000313" key="7">
    <source>
        <dbReference type="EMBL" id="PVE48384.1"/>
    </source>
</evidence>
<evidence type="ECO:0000256" key="3">
    <source>
        <dbReference type="ARBA" id="ARBA00022643"/>
    </source>
</evidence>